<feature type="domain" description="RING-type" evidence="7">
    <location>
        <begin position="368"/>
        <end position="402"/>
    </location>
</feature>
<proteinExistence type="predicted"/>
<accession>A0A5P1ENQ0</accession>
<dbReference type="InterPro" id="IPR001841">
    <property type="entry name" value="Znf_RING"/>
</dbReference>
<evidence type="ECO:0000256" key="6">
    <source>
        <dbReference type="SAM" id="MobiDB-lite"/>
    </source>
</evidence>
<evidence type="ECO:0000256" key="3">
    <source>
        <dbReference type="ARBA" id="ARBA00022833"/>
    </source>
</evidence>
<gene>
    <name evidence="8" type="ORF">A4U43_C06F7920</name>
</gene>
<dbReference type="PANTHER" id="PTHR42647:SF9">
    <property type="entry name" value="S-RIBONUCLEASE BINDING PROTEIN SBP1-RELATED"/>
    <property type="match status" value="1"/>
</dbReference>
<evidence type="ECO:0000256" key="4">
    <source>
        <dbReference type="PROSITE-ProRule" id="PRU00175"/>
    </source>
</evidence>
<dbReference type="Gramene" id="ONK66429">
    <property type="protein sequence ID" value="ONK66429"/>
    <property type="gene ID" value="A4U43_C06F7920"/>
</dbReference>
<dbReference type="FunFam" id="3.30.40.10:FF:000239">
    <property type="entry name" value="probable BOI-related E3 ubiquitin-protein ligase 2"/>
    <property type="match status" value="1"/>
</dbReference>
<evidence type="ECO:0000256" key="1">
    <source>
        <dbReference type="ARBA" id="ARBA00022723"/>
    </source>
</evidence>
<name>A0A5P1ENQ0_ASPOF</name>
<organism evidence="8 9">
    <name type="scientific">Asparagus officinalis</name>
    <name type="common">Garden asparagus</name>
    <dbReference type="NCBI Taxonomy" id="4686"/>
    <lineage>
        <taxon>Eukaryota</taxon>
        <taxon>Viridiplantae</taxon>
        <taxon>Streptophyta</taxon>
        <taxon>Embryophyta</taxon>
        <taxon>Tracheophyta</taxon>
        <taxon>Spermatophyta</taxon>
        <taxon>Magnoliopsida</taxon>
        <taxon>Liliopsida</taxon>
        <taxon>Asparagales</taxon>
        <taxon>Asparagaceae</taxon>
        <taxon>Asparagoideae</taxon>
        <taxon>Asparagus</taxon>
    </lineage>
</organism>
<sequence>MPTSPEKGNRDEETKEWNPSTEEAQIEESNEEGSRKPVVLIMNCDGIGSPGLELLVQALVRHGEYDVHACALKSLNLFVDRYITRVLKGKMYGGNNGTPIFPIFLDDNQFQYDTNASATQLQLFRNVPATCNIGDNNISSLNRSNKRNRESEDIVTQHKLQISLNKLYQDKTDMSASIPNPNAVSTGLRLSYDDDEHNSSVTTTSWGVPSLPIITSLGDNLRSEFERQKKEFDHFIRIQEEQIAKGVKEMKQRHMTSFITAIDKCINQKLRDKELEIDSINKNNKDLADQIKQTASEAQNWQYRARYNESVVHALQNNLKQALAAQGTAAADQGREGCGDSEVDDATSYDPDVGKMGDERKKNAVGGCRICTKSEVCMLVLPCRHLCMCRECDGVVDACPVCLAVKTASIEVYVS</sequence>
<protein>
    <recommendedName>
        <fullName evidence="7">RING-type domain-containing protein</fullName>
    </recommendedName>
</protein>
<dbReference type="EMBL" id="CM007386">
    <property type="protein sequence ID" value="ONK66429.1"/>
    <property type="molecule type" value="Genomic_DNA"/>
</dbReference>
<keyword evidence="2 4" id="KW-0863">Zinc-finger</keyword>
<keyword evidence="1" id="KW-0479">Metal-binding</keyword>
<keyword evidence="5" id="KW-0175">Coiled coil</keyword>
<evidence type="ECO:0000256" key="2">
    <source>
        <dbReference type="ARBA" id="ARBA00022771"/>
    </source>
</evidence>
<dbReference type="GO" id="GO:0008270">
    <property type="term" value="F:zinc ion binding"/>
    <property type="evidence" value="ECO:0007669"/>
    <property type="project" value="UniProtKB-KW"/>
</dbReference>
<dbReference type="AlphaFoldDB" id="A0A5P1ENQ0"/>
<reference evidence="9" key="1">
    <citation type="journal article" date="2017" name="Nat. Commun.">
        <title>The asparagus genome sheds light on the origin and evolution of a young Y chromosome.</title>
        <authorList>
            <person name="Harkess A."/>
            <person name="Zhou J."/>
            <person name="Xu C."/>
            <person name="Bowers J.E."/>
            <person name="Van der Hulst R."/>
            <person name="Ayyampalayam S."/>
            <person name="Mercati F."/>
            <person name="Riccardi P."/>
            <person name="McKain M.R."/>
            <person name="Kakrana A."/>
            <person name="Tang H."/>
            <person name="Ray J."/>
            <person name="Groenendijk J."/>
            <person name="Arikit S."/>
            <person name="Mathioni S.M."/>
            <person name="Nakano M."/>
            <person name="Shan H."/>
            <person name="Telgmann-Rauber A."/>
            <person name="Kanno A."/>
            <person name="Yue Z."/>
            <person name="Chen H."/>
            <person name="Li W."/>
            <person name="Chen Y."/>
            <person name="Xu X."/>
            <person name="Zhang Y."/>
            <person name="Luo S."/>
            <person name="Chen H."/>
            <person name="Gao J."/>
            <person name="Mao Z."/>
            <person name="Pires J.C."/>
            <person name="Luo M."/>
            <person name="Kudrna D."/>
            <person name="Wing R.A."/>
            <person name="Meyers B.C."/>
            <person name="Yi K."/>
            <person name="Kong H."/>
            <person name="Lavrijsen P."/>
            <person name="Sunseri F."/>
            <person name="Falavigna A."/>
            <person name="Ye Y."/>
            <person name="Leebens-Mack J.H."/>
            <person name="Chen G."/>
        </authorList>
    </citation>
    <scope>NUCLEOTIDE SEQUENCE [LARGE SCALE GENOMIC DNA]</scope>
    <source>
        <strain evidence="9">cv. DH0086</strain>
    </source>
</reference>
<dbReference type="GO" id="GO:0004842">
    <property type="term" value="F:ubiquitin-protein transferase activity"/>
    <property type="evidence" value="ECO:0007669"/>
    <property type="project" value="TreeGrafter"/>
</dbReference>
<evidence type="ECO:0000259" key="7">
    <source>
        <dbReference type="PROSITE" id="PS50089"/>
    </source>
</evidence>
<feature type="coiled-coil region" evidence="5">
    <location>
        <begin position="270"/>
        <end position="297"/>
    </location>
</feature>
<dbReference type="OMA" id="DQFIKFR"/>
<feature type="region of interest" description="Disordered" evidence="6">
    <location>
        <begin position="1"/>
        <end position="32"/>
    </location>
</feature>
<dbReference type="Proteomes" id="UP000243459">
    <property type="component" value="Chromosome 6"/>
</dbReference>
<dbReference type="Gene3D" id="3.30.40.10">
    <property type="entry name" value="Zinc/RING finger domain, C3HC4 (zinc finger)"/>
    <property type="match status" value="1"/>
</dbReference>
<dbReference type="Pfam" id="PF13920">
    <property type="entry name" value="zf-C3HC4_3"/>
    <property type="match status" value="1"/>
</dbReference>
<evidence type="ECO:0000313" key="9">
    <source>
        <dbReference type="Proteomes" id="UP000243459"/>
    </source>
</evidence>
<evidence type="ECO:0000256" key="5">
    <source>
        <dbReference type="SAM" id="Coils"/>
    </source>
</evidence>
<evidence type="ECO:0000313" key="8">
    <source>
        <dbReference type="EMBL" id="ONK66429.1"/>
    </source>
</evidence>
<dbReference type="InterPro" id="IPR013083">
    <property type="entry name" value="Znf_RING/FYVE/PHD"/>
</dbReference>
<keyword evidence="9" id="KW-1185">Reference proteome</keyword>
<dbReference type="PROSITE" id="PS50089">
    <property type="entry name" value="ZF_RING_2"/>
    <property type="match status" value="1"/>
</dbReference>
<keyword evidence="3" id="KW-0862">Zinc</keyword>
<dbReference type="PANTHER" id="PTHR42647">
    <property type="entry name" value="SBP (S-RIBONUCLEASE BINDING PROTEIN) FAMILY PROTEIN"/>
    <property type="match status" value="1"/>
</dbReference>
<feature type="compositionally biased region" description="Basic and acidic residues" evidence="6">
    <location>
        <begin position="7"/>
        <end position="16"/>
    </location>
</feature>
<dbReference type="CDD" id="cd16649">
    <property type="entry name" value="mRING-HC-C3HC5_CGRF1-like"/>
    <property type="match status" value="1"/>
</dbReference>